<evidence type="ECO:0000256" key="3">
    <source>
        <dbReference type="ARBA" id="ARBA00022692"/>
    </source>
</evidence>
<dbReference type="GO" id="GO:0140359">
    <property type="term" value="F:ABC-type transporter activity"/>
    <property type="evidence" value="ECO:0007669"/>
    <property type="project" value="InterPro"/>
</dbReference>
<dbReference type="Pfam" id="PF00005">
    <property type="entry name" value="ABC_tran"/>
    <property type="match status" value="1"/>
</dbReference>
<feature type="transmembrane region" description="Helical" evidence="8">
    <location>
        <begin position="262"/>
        <end position="285"/>
    </location>
</feature>
<reference evidence="11 12" key="1">
    <citation type="submission" date="2022-12" db="EMBL/GenBank/DDBJ databases">
        <title>Dasania phycosphaerae sp. nov., isolated from particulate material of the south coast of Korea.</title>
        <authorList>
            <person name="Jiang Y."/>
        </authorList>
    </citation>
    <scope>NUCLEOTIDE SEQUENCE [LARGE SCALE GENOMIC DNA]</scope>
    <source>
        <strain evidence="11 12">GY-19</strain>
    </source>
</reference>
<evidence type="ECO:0000256" key="8">
    <source>
        <dbReference type="SAM" id="Phobius"/>
    </source>
</evidence>
<dbReference type="CDD" id="cd18582">
    <property type="entry name" value="ABC_6TM_ATM1_ABCB7"/>
    <property type="match status" value="1"/>
</dbReference>
<gene>
    <name evidence="11" type="ORF">O0V09_15590</name>
</gene>
<evidence type="ECO:0000256" key="5">
    <source>
        <dbReference type="ARBA" id="ARBA00022840"/>
    </source>
</evidence>
<dbReference type="Proteomes" id="UP001069090">
    <property type="component" value="Unassembled WGS sequence"/>
</dbReference>
<dbReference type="GO" id="GO:0034040">
    <property type="term" value="F:ATPase-coupled lipid transmembrane transporter activity"/>
    <property type="evidence" value="ECO:0007669"/>
    <property type="project" value="TreeGrafter"/>
</dbReference>
<accession>A0A9J6RQK0</accession>
<dbReference type="PROSITE" id="PS50893">
    <property type="entry name" value="ABC_TRANSPORTER_2"/>
    <property type="match status" value="1"/>
</dbReference>
<dbReference type="PANTHER" id="PTHR24221:SF632">
    <property type="entry name" value="ATP-DEPENDENT LIPID A-CORE FLIPPASE"/>
    <property type="match status" value="1"/>
</dbReference>
<dbReference type="SUPFAM" id="SSF90123">
    <property type="entry name" value="ABC transporter transmembrane region"/>
    <property type="match status" value="1"/>
</dbReference>
<evidence type="ECO:0000256" key="1">
    <source>
        <dbReference type="ARBA" id="ARBA00004651"/>
    </source>
</evidence>
<dbReference type="InterPro" id="IPR003593">
    <property type="entry name" value="AAA+_ATPase"/>
</dbReference>
<keyword evidence="12" id="KW-1185">Reference proteome</keyword>
<dbReference type="InterPro" id="IPR011527">
    <property type="entry name" value="ABC1_TM_dom"/>
</dbReference>
<dbReference type="CDD" id="cd03253">
    <property type="entry name" value="ABCC_ATM1_transporter"/>
    <property type="match status" value="1"/>
</dbReference>
<dbReference type="Gene3D" id="3.40.50.300">
    <property type="entry name" value="P-loop containing nucleotide triphosphate hydrolases"/>
    <property type="match status" value="1"/>
</dbReference>
<dbReference type="GO" id="GO:0005524">
    <property type="term" value="F:ATP binding"/>
    <property type="evidence" value="ECO:0007669"/>
    <property type="project" value="UniProtKB-KW"/>
</dbReference>
<dbReference type="EMBL" id="JAPTGG010000014">
    <property type="protein sequence ID" value="MCZ0866634.1"/>
    <property type="molecule type" value="Genomic_DNA"/>
</dbReference>
<dbReference type="PROSITE" id="PS50929">
    <property type="entry name" value="ABC_TM1F"/>
    <property type="match status" value="1"/>
</dbReference>
<comment type="subcellular location">
    <subcellularLocation>
        <location evidence="1">Cell membrane</location>
        <topology evidence="1">Multi-pass membrane protein</topology>
    </subcellularLocation>
</comment>
<feature type="domain" description="ABC transporter" evidence="9">
    <location>
        <begin position="357"/>
        <end position="591"/>
    </location>
</feature>
<dbReference type="SUPFAM" id="SSF52540">
    <property type="entry name" value="P-loop containing nucleoside triphosphate hydrolases"/>
    <property type="match status" value="1"/>
</dbReference>
<evidence type="ECO:0000256" key="2">
    <source>
        <dbReference type="ARBA" id="ARBA00022448"/>
    </source>
</evidence>
<dbReference type="Gene3D" id="1.20.1560.10">
    <property type="entry name" value="ABC transporter type 1, transmembrane domain"/>
    <property type="match status" value="1"/>
</dbReference>
<dbReference type="Pfam" id="PF00664">
    <property type="entry name" value="ABC_membrane"/>
    <property type="match status" value="1"/>
</dbReference>
<feature type="transmembrane region" description="Helical" evidence="8">
    <location>
        <begin position="178"/>
        <end position="197"/>
    </location>
</feature>
<dbReference type="FunFam" id="3.40.50.300:FF:000186">
    <property type="entry name" value="ATP-binding cassette sub-family B member 7, mitochondrial"/>
    <property type="match status" value="1"/>
</dbReference>
<dbReference type="SMART" id="SM00382">
    <property type="entry name" value="AAA"/>
    <property type="match status" value="1"/>
</dbReference>
<feature type="transmembrane region" description="Helical" evidence="8">
    <location>
        <begin position="297"/>
        <end position="318"/>
    </location>
</feature>
<keyword evidence="7 8" id="KW-0472">Membrane</keyword>
<dbReference type="PANTHER" id="PTHR24221">
    <property type="entry name" value="ATP-BINDING CASSETTE SUB-FAMILY B"/>
    <property type="match status" value="1"/>
</dbReference>
<name>A0A9J6RQK0_9GAMM</name>
<keyword evidence="2" id="KW-0813">Transport</keyword>
<proteinExistence type="predicted"/>
<protein>
    <submittedName>
        <fullName evidence="11">ABC transporter ATP-binding protein/permease</fullName>
    </submittedName>
</protein>
<evidence type="ECO:0000313" key="12">
    <source>
        <dbReference type="Proteomes" id="UP001069090"/>
    </source>
</evidence>
<evidence type="ECO:0000256" key="6">
    <source>
        <dbReference type="ARBA" id="ARBA00022989"/>
    </source>
</evidence>
<evidence type="ECO:0000313" key="11">
    <source>
        <dbReference type="EMBL" id="MCZ0866634.1"/>
    </source>
</evidence>
<feature type="transmembrane region" description="Helical" evidence="8">
    <location>
        <begin position="149"/>
        <end position="172"/>
    </location>
</feature>
<evidence type="ECO:0000256" key="7">
    <source>
        <dbReference type="ARBA" id="ARBA00023136"/>
    </source>
</evidence>
<keyword evidence="4" id="KW-0547">Nucleotide-binding</keyword>
<dbReference type="AlphaFoldDB" id="A0A9J6RQK0"/>
<dbReference type="GO" id="GO:0005886">
    <property type="term" value="C:plasma membrane"/>
    <property type="evidence" value="ECO:0007669"/>
    <property type="project" value="UniProtKB-SubCell"/>
</dbReference>
<dbReference type="InterPro" id="IPR003439">
    <property type="entry name" value="ABC_transporter-like_ATP-bd"/>
</dbReference>
<keyword evidence="6 8" id="KW-1133">Transmembrane helix</keyword>
<evidence type="ECO:0000259" key="10">
    <source>
        <dbReference type="PROSITE" id="PS50929"/>
    </source>
</evidence>
<dbReference type="RefSeq" id="WP_258332661.1">
    <property type="nucleotide sequence ID" value="NZ_JAPTGG010000014.1"/>
</dbReference>
<dbReference type="InterPro" id="IPR036640">
    <property type="entry name" value="ABC1_TM_sf"/>
</dbReference>
<dbReference type="InterPro" id="IPR017871">
    <property type="entry name" value="ABC_transporter-like_CS"/>
</dbReference>
<evidence type="ECO:0000256" key="4">
    <source>
        <dbReference type="ARBA" id="ARBA00022741"/>
    </source>
</evidence>
<feature type="transmembrane region" description="Helical" evidence="8">
    <location>
        <begin position="73"/>
        <end position="93"/>
    </location>
</feature>
<dbReference type="InterPro" id="IPR039421">
    <property type="entry name" value="Type_1_exporter"/>
</dbReference>
<dbReference type="InterPro" id="IPR027417">
    <property type="entry name" value="P-loop_NTPase"/>
</dbReference>
<evidence type="ECO:0000259" key="9">
    <source>
        <dbReference type="PROSITE" id="PS50893"/>
    </source>
</evidence>
<comment type="caution">
    <text evidence="11">The sequence shown here is derived from an EMBL/GenBank/DDBJ whole genome shotgun (WGS) entry which is preliminary data.</text>
</comment>
<keyword evidence="5 11" id="KW-0067">ATP-binding</keyword>
<dbReference type="PROSITE" id="PS00211">
    <property type="entry name" value="ABC_TRANSPORTER_1"/>
    <property type="match status" value="1"/>
</dbReference>
<feature type="transmembrane region" description="Helical" evidence="8">
    <location>
        <begin position="34"/>
        <end position="53"/>
    </location>
</feature>
<keyword evidence="3 8" id="KW-0812">Transmembrane</keyword>
<organism evidence="11 12">
    <name type="scientific">Dasania phycosphaerae</name>
    <dbReference type="NCBI Taxonomy" id="2950436"/>
    <lineage>
        <taxon>Bacteria</taxon>
        <taxon>Pseudomonadati</taxon>
        <taxon>Pseudomonadota</taxon>
        <taxon>Gammaproteobacteria</taxon>
        <taxon>Cellvibrionales</taxon>
        <taxon>Spongiibacteraceae</taxon>
        <taxon>Dasania</taxon>
    </lineage>
</organism>
<sequence>MRHLETSPQAEFKGFNWQILLTIWPYLAAYKGRIALAIGCLLAAKGANVYGPFILKDLVDTLDVQRGSDAQLIALPLALVLAFGLAKFSNVLFSELRDTIFGRVTERAMRRIGLRVFQHLHQLDLDFHLNRRTGGLSRDIERGTTGISFLMRFFVFNIFPTLVEILMIAGLLLVNYGIGFSLIIIAAVSLYIVYTIVATEWRTQFVREANQADSASTTRAVDSLLNYETVKYFNNEDYEAQRYDNALAEWESARRKNRLSLFTLNGGQALIIAVAQTLMIGLAAQQVTEGKMSLGDFTLVNAFMMQLFLPLNFLGFVYREIKSSMTNIEQMFALLGQQAQVQDAEQATELVVSQGHIRFQDVYFSYNPDRPILQGISFEIQPGEKVAVVGASGAGKSTLVKLLFRFYDLTSGSISIDGQDISQVSQQSLRQAIGIVPQDTVLFNDSLYENIRYGLPRASHEQIEQACQLAHLAPFIASLPQGYDTQVGERGLKLSGGEKQRVAIARTLLKNPPIMAFDEATSSLDSHSEQAILKALQAAAQGHSSLVIAHRLSTIVDADRIIVLEQGKIVEQGQHQQLLKLQGHYAALWAVQQRENSPEPSL</sequence>
<dbReference type="GO" id="GO:0016887">
    <property type="term" value="F:ATP hydrolysis activity"/>
    <property type="evidence" value="ECO:0007669"/>
    <property type="project" value="InterPro"/>
</dbReference>
<feature type="domain" description="ABC transmembrane type-1" evidence="10">
    <location>
        <begin position="35"/>
        <end position="323"/>
    </location>
</feature>